<name>A0A3S5WGS0_9ACAR</name>
<evidence type="ECO:0000313" key="7">
    <source>
        <dbReference type="Proteomes" id="UP000285301"/>
    </source>
</evidence>
<reference evidence="5 7" key="1">
    <citation type="journal article" date="2018" name="Gigascience">
        <title>Genomes of trombidid mites reveal novel predicted allergens and laterally-transferred genes associated with secondary metabolism.</title>
        <authorList>
            <person name="Dong X."/>
            <person name="Chaisiri K."/>
            <person name="Xia D."/>
            <person name="Armstrong S.D."/>
            <person name="Fang Y."/>
            <person name="Donnelly M.J."/>
            <person name="Kadowaki T."/>
            <person name="McGarry J.W."/>
            <person name="Darby A.C."/>
            <person name="Makepeace B.L."/>
        </authorList>
    </citation>
    <scope>NUCLEOTIDE SEQUENCE [LARGE SCALE GENOMIC DNA]</scope>
    <source>
        <strain evidence="5">UoL-WK</strain>
    </source>
</reference>
<dbReference type="EMBL" id="NCKU01003590">
    <property type="protein sequence ID" value="RWS07243.1"/>
    <property type="molecule type" value="Genomic_DNA"/>
</dbReference>
<dbReference type="SUPFAM" id="SSF53187">
    <property type="entry name" value="Zn-dependent exopeptidases"/>
    <property type="match status" value="1"/>
</dbReference>
<dbReference type="InterPro" id="IPR007484">
    <property type="entry name" value="Peptidase_M28"/>
</dbReference>
<evidence type="ECO:0000256" key="2">
    <source>
        <dbReference type="ARBA" id="ARBA00005634"/>
    </source>
</evidence>
<evidence type="ECO:0000256" key="3">
    <source>
        <dbReference type="SAM" id="SignalP"/>
    </source>
</evidence>
<dbReference type="PANTHER" id="PTHR12147">
    <property type="entry name" value="METALLOPEPTIDASE M28 FAMILY MEMBER"/>
    <property type="match status" value="1"/>
</dbReference>
<dbReference type="EMBL" id="NCKU01003592">
    <property type="protein sequence ID" value="RWS07234.1"/>
    <property type="molecule type" value="Genomic_DNA"/>
</dbReference>
<dbReference type="Gene3D" id="3.40.630.10">
    <property type="entry name" value="Zn peptidases"/>
    <property type="match status" value="1"/>
</dbReference>
<evidence type="ECO:0000313" key="6">
    <source>
        <dbReference type="EMBL" id="RWS07243.1"/>
    </source>
</evidence>
<gene>
    <name evidence="5" type="ORF">B4U79_02095</name>
    <name evidence="6" type="ORF">B4U79_13486</name>
</gene>
<comment type="caution">
    <text evidence="5">The sequence shown here is derived from an EMBL/GenBank/DDBJ whole genome shotgun (WGS) entry which is preliminary data.</text>
</comment>
<keyword evidence="7" id="KW-1185">Reference proteome</keyword>
<comment type="cofactor">
    <cofactor evidence="1">
        <name>Zn(2+)</name>
        <dbReference type="ChEBI" id="CHEBI:29105"/>
    </cofactor>
</comment>
<accession>A0A3S5WGS0</accession>
<dbReference type="Proteomes" id="UP000285301">
    <property type="component" value="Unassembled WGS sequence"/>
</dbReference>
<feature type="signal peptide" evidence="3">
    <location>
        <begin position="1"/>
        <end position="22"/>
    </location>
</feature>
<proteinExistence type="inferred from homology"/>
<dbReference type="GO" id="GO:0006508">
    <property type="term" value="P:proteolysis"/>
    <property type="evidence" value="ECO:0007669"/>
    <property type="project" value="InterPro"/>
</dbReference>
<feature type="chain" id="PRO_5033808825" description="Peptidase M28 domain-containing protein" evidence="3">
    <location>
        <begin position="23"/>
        <end position="439"/>
    </location>
</feature>
<evidence type="ECO:0000313" key="5">
    <source>
        <dbReference type="EMBL" id="RWS07234.1"/>
    </source>
</evidence>
<dbReference type="OrthoDB" id="2214at2759"/>
<dbReference type="AlphaFoldDB" id="A0A3S5WGS0"/>
<evidence type="ECO:0000259" key="4">
    <source>
        <dbReference type="Pfam" id="PF04389"/>
    </source>
</evidence>
<organism evidence="5 7">
    <name type="scientific">Dinothrombium tinctorium</name>
    <dbReference type="NCBI Taxonomy" id="1965070"/>
    <lineage>
        <taxon>Eukaryota</taxon>
        <taxon>Metazoa</taxon>
        <taxon>Ecdysozoa</taxon>
        <taxon>Arthropoda</taxon>
        <taxon>Chelicerata</taxon>
        <taxon>Arachnida</taxon>
        <taxon>Acari</taxon>
        <taxon>Acariformes</taxon>
        <taxon>Trombidiformes</taxon>
        <taxon>Prostigmata</taxon>
        <taxon>Anystina</taxon>
        <taxon>Parasitengona</taxon>
        <taxon>Trombidioidea</taxon>
        <taxon>Trombidiidae</taxon>
        <taxon>Dinothrombium</taxon>
    </lineage>
</organism>
<reference evidence="5" key="2">
    <citation type="submission" date="2018-11" db="EMBL/GenBank/DDBJ databases">
        <title>Trombidioid mite genomics.</title>
        <authorList>
            <person name="Dong X."/>
        </authorList>
    </citation>
    <scope>NUCLEOTIDE SEQUENCE</scope>
    <source>
        <strain evidence="5">UoL-WK</strain>
    </source>
</reference>
<keyword evidence="3" id="KW-0732">Signal</keyword>
<comment type="similarity">
    <text evidence="2">Belongs to the peptidase M28 family. M28B subfamily.</text>
</comment>
<dbReference type="GO" id="GO:0008235">
    <property type="term" value="F:metalloexopeptidase activity"/>
    <property type="evidence" value="ECO:0007669"/>
    <property type="project" value="InterPro"/>
</dbReference>
<dbReference type="PANTHER" id="PTHR12147:SF26">
    <property type="entry name" value="PEPTIDASE M28 DOMAIN-CONTAINING PROTEIN"/>
    <property type="match status" value="1"/>
</dbReference>
<dbReference type="InterPro" id="IPR045175">
    <property type="entry name" value="M28_fam"/>
</dbReference>
<evidence type="ECO:0000256" key="1">
    <source>
        <dbReference type="ARBA" id="ARBA00001947"/>
    </source>
</evidence>
<feature type="domain" description="Peptidase M28" evidence="4">
    <location>
        <begin position="163"/>
        <end position="421"/>
    </location>
</feature>
<protein>
    <recommendedName>
        <fullName evidence="4">Peptidase M28 domain-containing protein</fullName>
    </recommendedName>
</protein>
<dbReference type="Pfam" id="PF04389">
    <property type="entry name" value="Peptidase_M28"/>
    <property type="match status" value="1"/>
</dbReference>
<sequence>MVHELIALGGFISLLLIIGSNDRKIGDIDCPTCKELNAGDDFDGTNVKTKDMVRKKEAFQIVESLKNRKKYMSSVFNLPPIEAKTVYSYEAANQTHADVKLINSTFLNLFAYQRNSAFDLQCKKKVRKAIIHAFHKFGLLTKVQKFPFVQYKNGSFVETNAENLIGILPSERYKQLNDKILVIGAHYDTVYLNPGVDDNGSGSIAVLECARVLSRYNGKLDATVYFVLFDEEETGLHGSIAFVDEYLIPKVLDKTNSTFVGAYIADMILSYDDTPFSFDIPDDMYQFTPEAVEIIKNNSNRGDFIAVEAREADRLLWQTLQETWSELPSQEYKLIVFNTSIPSNYWKMSLEEKYSYFVMSDHAPFWQCAKKYPKIDTLPAVLLTDEGEYRGYQRNCYHKPCDNKVQLNEKNLHFMAKVVNAIIQSTLKIAMNENLINLN</sequence>